<dbReference type="InterPro" id="IPR006261">
    <property type="entry name" value="dGTPase"/>
</dbReference>
<evidence type="ECO:0000259" key="2">
    <source>
        <dbReference type="SMART" id="SM00471"/>
    </source>
</evidence>
<sequence>MMKWNTLFSNKRFSTTNLSARDEVRGDYMRDYDRLIFSSHFRRLQNKTQVFPLPGAVFVHNRLTHSLEVASVGRSLGKAVGESLYNKYEYEFSTNILNFYRFELSDVIQTACLAHDIGNPPFGHFGEEAIRSFFEQMKSDPKSRFVKELTVNQQNDFVKFEGNANAFRILTSLFLNSGLKLTHTTLASIIKYPSNSTAGFNKSTGMLSTKKSGFFDSEIVFFKAIAEELDIPVLNEETDVYARHPFVFLVEAADDICYRIIDLEDAFKLNVISLDETLALLLPFFENDSRKDYLDKKLPEIADPSQKLSLLRAMLVDLLTKKCTDVFLENEKYLLEGKLNRSLIELLDARTTELLKKIDSFSFEKIYNHPSVIEKELAGYHVIYGLLEDFVAALFAPEKAKSNKVLRLLSVQYSIVEEDTLYQNLLKIVDFISGMTDDYAMDLYRKLRGIQTPEFG</sequence>
<dbReference type="Gene3D" id="1.10.3550.10">
    <property type="entry name" value="eoxyguanosinetriphosphate triphosphohydrolase domain-like"/>
    <property type="match status" value="1"/>
</dbReference>
<dbReference type="PANTHER" id="PTHR11373">
    <property type="entry name" value="DEOXYNUCLEOSIDE TRIPHOSPHATE TRIPHOSPHOHYDROLASE"/>
    <property type="match status" value="1"/>
</dbReference>
<dbReference type="InterPro" id="IPR023293">
    <property type="entry name" value="dGTP_triP_hydro_central_sf"/>
</dbReference>
<dbReference type="InterPro" id="IPR003607">
    <property type="entry name" value="HD/PDEase_dom"/>
</dbReference>
<evidence type="ECO:0000313" key="4">
    <source>
        <dbReference type="Proteomes" id="UP001595616"/>
    </source>
</evidence>
<dbReference type="InterPro" id="IPR006674">
    <property type="entry name" value="HD_domain"/>
</dbReference>
<organism evidence="3 4">
    <name type="scientific">Lacihabitans lacunae</name>
    <dbReference type="NCBI Taxonomy" id="1028214"/>
    <lineage>
        <taxon>Bacteria</taxon>
        <taxon>Pseudomonadati</taxon>
        <taxon>Bacteroidota</taxon>
        <taxon>Cytophagia</taxon>
        <taxon>Cytophagales</taxon>
        <taxon>Leadbetterellaceae</taxon>
        <taxon>Lacihabitans</taxon>
    </lineage>
</organism>
<name>A0ABV7YW39_9BACT</name>
<proteinExistence type="predicted"/>
<dbReference type="SMART" id="SM00471">
    <property type="entry name" value="HDc"/>
    <property type="match status" value="1"/>
</dbReference>
<protein>
    <submittedName>
        <fullName evidence="3">Deoxyguanosinetriphosphate triphosphohydrolase</fullName>
    </submittedName>
</protein>
<gene>
    <name evidence="3" type="ORF">ACFOOI_12705</name>
</gene>
<dbReference type="PANTHER" id="PTHR11373:SF32">
    <property type="entry name" value="DEOXYGUANOSINETRIPHOSPHATE TRIPHOSPHOHYDROLASE"/>
    <property type="match status" value="1"/>
</dbReference>
<dbReference type="Proteomes" id="UP001595616">
    <property type="component" value="Unassembled WGS sequence"/>
</dbReference>
<evidence type="ECO:0000313" key="3">
    <source>
        <dbReference type="EMBL" id="MFC3811518.1"/>
    </source>
</evidence>
<dbReference type="EMBL" id="JBHRYQ010000001">
    <property type="protein sequence ID" value="MFC3811518.1"/>
    <property type="molecule type" value="Genomic_DNA"/>
</dbReference>
<dbReference type="SUPFAM" id="SSF109604">
    <property type="entry name" value="HD-domain/PDEase-like"/>
    <property type="match status" value="1"/>
</dbReference>
<dbReference type="Gene3D" id="1.10.3210.10">
    <property type="entry name" value="Hypothetical protein af1432"/>
    <property type="match status" value="1"/>
</dbReference>
<dbReference type="CDD" id="cd00077">
    <property type="entry name" value="HDc"/>
    <property type="match status" value="1"/>
</dbReference>
<dbReference type="RefSeq" id="WP_379838356.1">
    <property type="nucleotide sequence ID" value="NZ_JBHRYQ010000001.1"/>
</dbReference>
<keyword evidence="1" id="KW-0378">Hydrolase</keyword>
<dbReference type="InterPro" id="IPR026875">
    <property type="entry name" value="PHydrolase_assoc_dom"/>
</dbReference>
<keyword evidence="4" id="KW-1185">Reference proteome</keyword>
<dbReference type="Gene3D" id="1.10.3410.10">
    <property type="entry name" value="putative deoxyguanosinetriphosphate triphosphohydrolase like domain"/>
    <property type="match status" value="1"/>
</dbReference>
<dbReference type="InterPro" id="IPR050135">
    <property type="entry name" value="dGTPase-like"/>
</dbReference>
<dbReference type="InterPro" id="IPR027432">
    <property type="entry name" value="dGTP_triphosphohydrolase_C"/>
</dbReference>
<dbReference type="NCBIfam" id="NF002205">
    <property type="entry name" value="PRK01096.1"/>
    <property type="match status" value="1"/>
</dbReference>
<accession>A0ABV7YW39</accession>
<dbReference type="Pfam" id="PF13286">
    <property type="entry name" value="HD_assoc"/>
    <property type="match status" value="1"/>
</dbReference>
<evidence type="ECO:0000256" key="1">
    <source>
        <dbReference type="ARBA" id="ARBA00022801"/>
    </source>
</evidence>
<dbReference type="NCBIfam" id="TIGR01353">
    <property type="entry name" value="dGTP_triPase"/>
    <property type="match status" value="1"/>
</dbReference>
<reference evidence="4" key="1">
    <citation type="journal article" date="2019" name="Int. J. Syst. Evol. Microbiol.">
        <title>The Global Catalogue of Microorganisms (GCM) 10K type strain sequencing project: providing services to taxonomists for standard genome sequencing and annotation.</title>
        <authorList>
            <consortium name="The Broad Institute Genomics Platform"/>
            <consortium name="The Broad Institute Genome Sequencing Center for Infectious Disease"/>
            <person name="Wu L."/>
            <person name="Ma J."/>
        </authorList>
    </citation>
    <scope>NUCLEOTIDE SEQUENCE [LARGE SCALE GENOMIC DNA]</scope>
    <source>
        <strain evidence="4">CECT 7956</strain>
    </source>
</reference>
<comment type="caution">
    <text evidence="3">The sequence shown here is derived from an EMBL/GenBank/DDBJ whole genome shotgun (WGS) entry which is preliminary data.</text>
</comment>
<dbReference type="Pfam" id="PF01966">
    <property type="entry name" value="HD"/>
    <property type="match status" value="1"/>
</dbReference>
<feature type="domain" description="HD/PDEase" evidence="2">
    <location>
        <begin position="58"/>
        <end position="268"/>
    </location>
</feature>